<keyword evidence="2" id="KW-1003">Cell membrane</keyword>
<comment type="subcellular location">
    <subcellularLocation>
        <location evidence="1">Cell membrane</location>
        <topology evidence="1">Multi-pass membrane protein</topology>
    </subcellularLocation>
</comment>
<evidence type="ECO:0000256" key="6">
    <source>
        <dbReference type="SAM" id="Phobius"/>
    </source>
</evidence>
<dbReference type="InterPro" id="IPR001123">
    <property type="entry name" value="LeuE-type"/>
</dbReference>
<dbReference type="Proteomes" id="UP001337723">
    <property type="component" value="Chromosome"/>
</dbReference>
<dbReference type="GO" id="GO:0015171">
    <property type="term" value="F:amino acid transmembrane transporter activity"/>
    <property type="evidence" value="ECO:0007669"/>
    <property type="project" value="TreeGrafter"/>
</dbReference>
<reference evidence="7 8" key="1">
    <citation type="submission" date="2023-01" db="EMBL/GenBank/DDBJ databases">
        <title>Complete genome sequence of Roseicyclus marinus strain Dej080120_10.</title>
        <authorList>
            <person name="Ueki S."/>
            <person name="Maruyama F."/>
        </authorList>
    </citation>
    <scope>NUCLEOTIDE SEQUENCE [LARGE SCALE GENOMIC DNA]</scope>
    <source>
        <strain evidence="7 8">Dej080120_10</strain>
    </source>
</reference>
<dbReference type="RefSeq" id="WP_338272191.1">
    <property type="nucleotide sequence ID" value="NZ_AP027266.1"/>
</dbReference>
<evidence type="ECO:0000256" key="1">
    <source>
        <dbReference type="ARBA" id="ARBA00004651"/>
    </source>
</evidence>
<dbReference type="PANTHER" id="PTHR30086">
    <property type="entry name" value="ARGININE EXPORTER PROTEIN ARGO"/>
    <property type="match status" value="1"/>
</dbReference>
<dbReference type="EMBL" id="AP027266">
    <property type="protein sequence ID" value="BDW86262.1"/>
    <property type="molecule type" value="Genomic_DNA"/>
</dbReference>
<evidence type="ECO:0000256" key="2">
    <source>
        <dbReference type="ARBA" id="ARBA00022475"/>
    </source>
</evidence>
<sequence length="201" mass="20618">MTTALVAGFALSLSLILAIGAQNAFVLRQGLRRAHVGAVVAVCCLSEAILIFSGVAGFGAIATRAPWAIEAMRWGGAGFLVIYGLRSLRAAWTETGALDTGNGAEQSLRTALGTTLVLTWANPHVYLDTVGLIGAVAATYGTERWAFGSGALAASVLFFVALGYGARLLAPVFARPAAWRALDGIVGVTMLALAVKLGLGA</sequence>
<feature type="transmembrane region" description="Helical" evidence="6">
    <location>
        <begin position="36"/>
        <end position="62"/>
    </location>
</feature>
<dbReference type="PANTHER" id="PTHR30086:SF20">
    <property type="entry name" value="ARGININE EXPORTER PROTEIN ARGO-RELATED"/>
    <property type="match status" value="1"/>
</dbReference>
<dbReference type="Pfam" id="PF01810">
    <property type="entry name" value="LysE"/>
    <property type="match status" value="1"/>
</dbReference>
<keyword evidence="5 6" id="KW-0472">Membrane</keyword>
<organism evidence="7 8">
    <name type="scientific">Roseicyclus marinus</name>
    <dbReference type="NCBI Taxonomy" id="2161673"/>
    <lineage>
        <taxon>Bacteria</taxon>
        <taxon>Pseudomonadati</taxon>
        <taxon>Pseudomonadota</taxon>
        <taxon>Alphaproteobacteria</taxon>
        <taxon>Rhodobacterales</taxon>
        <taxon>Roseobacteraceae</taxon>
        <taxon>Roseicyclus</taxon>
    </lineage>
</organism>
<evidence type="ECO:0000256" key="3">
    <source>
        <dbReference type="ARBA" id="ARBA00022692"/>
    </source>
</evidence>
<keyword evidence="8" id="KW-1185">Reference proteome</keyword>
<keyword evidence="3 6" id="KW-0812">Transmembrane</keyword>
<dbReference type="GO" id="GO:0005886">
    <property type="term" value="C:plasma membrane"/>
    <property type="evidence" value="ECO:0007669"/>
    <property type="project" value="UniProtKB-SubCell"/>
</dbReference>
<evidence type="ECO:0000313" key="7">
    <source>
        <dbReference type="EMBL" id="BDW86262.1"/>
    </source>
</evidence>
<feature type="transmembrane region" description="Helical" evidence="6">
    <location>
        <begin position="74"/>
        <end position="92"/>
    </location>
</feature>
<name>A0AA48KIW5_9RHOB</name>
<feature type="transmembrane region" description="Helical" evidence="6">
    <location>
        <begin position="145"/>
        <end position="165"/>
    </location>
</feature>
<dbReference type="AlphaFoldDB" id="A0AA48KIW5"/>
<evidence type="ECO:0000256" key="4">
    <source>
        <dbReference type="ARBA" id="ARBA00022989"/>
    </source>
</evidence>
<gene>
    <name evidence="7" type="ORF">MACH21_24390</name>
</gene>
<keyword evidence="4 6" id="KW-1133">Transmembrane helix</keyword>
<evidence type="ECO:0000256" key="5">
    <source>
        <dbReference type="ARBA" id="ARBA00023136"/>
    </source>
</evidence>
<proteinExistence type="predicted"/>
<accession>A0AA48KIW5</accession>
<protein>
    <submittedName>
        <fullName evidence="7">Amino acid transporter</fullName>
    </submittedName>
</protein>
<dbReference type="KEGG" id="rmai:MACH21_24390"/>
<feature type="transmembrane region" description="Helical" evidence="6">
    <location>
        <begin position="177"/>
        <end position="199"/>
    </location>
</feature>
<evidence type="ECO:0000313" key="8">
    <source>
        <dbReference type="Proteomes" id="UP001337723"/>
    </source>
</evidence>